<dbReference type="RefSeq" id="WP_150960609.1">
    <property type="nucleotide sequence ID" value="NZ_JBHTIU010000087.1"/>
</dbReference>
<evidence type="ECO:0000256" key="1">
    <source>
        <dbReference type="SAM" id="Phobius"/>
    </source>
</evidence>
<dbReference type="Pfam" id="PF13398">
    <property type="entry name" value="Peptidase_M50B"/>
    <property type="match status" value="1"/>
</dbReference>
<feature type="transmembrane region" description="Helical" evidence="1">
    <location>
        <begin position="102"/>
        <end position="119"/>
    </location>
</feature>
<protein>
    <submittedName>
        <fullName evidence="2">M50 family metallopeptidase</fullName>
    </submittedName>
</protein>
<accession>A0ABW3DHA0</accession>
<organism evidence="2 3">
    <name type="scientific">Paenibacillus residui</name>
    <dbReference type="NCBI Taxonomy" id="629724"/>
    <lineage>
        <taxon>Bacteria</taxon>
        <taxon>Bacillati</taxon>
        <taxon>Bacillota</taxon>
        <taxon>Bacilli</taxon>
        <taxon>Bacillales</taxon>
        <taxon>Paenibacillaceae</taxon>
        <taxon>Paenibacillus</taxon>
    </lineage>
</organism>
<keyword evidence="1" id="KW-0472">Membrane</keyword>
<proteinExistence type="predicted"/>
<dbReference type="InterPro" id="IPR049500">
    <property type="entry name" value="Peptidase_M50B-like"/>
</dbReference>
<feature type="transmembrane region" description="Helical" evidence="1">
    <location>
        <begin position="125"/>
        <end position="142"/>
    </location>
</feature>
<evidence type="ECO:0000313" key="3">
    <source>
        <dbReference type="Proteomes" id="UP001597120"/>
    </source>
</evidence>
<dbReference type="EMBL" id="JBHTIU010000087">
    <property type="protein sequence ID" value="MFD0871713.1"/>
    <property type="molecule type" value="Genomic_DNA"/>
</dbReference>
<sequence length="235" mass="26133">MGRWLVTILFLIVSAFLTQWIPFSSFFRNLNTLIHEFGHALTTLVLSGKVLYIELYSDHSGVTRSAVKDSWAFIPVALAGYTTSSLFAWFMFSLDAKGKQKLALSIITGIAVLSLILFVRNSFGMLWLAGFIALTVVVLLVGGRKLGRFYYLLISFLMLEDSVFGSFSLILYAWEDSMSAGDATLLSQHTPLPAIVWAGFFTVFSLWCAVKALMTFIRPKNAPKPVTASNESQLF</sequence>
<feature type="transmembrane region" description="Helical" evidence="1">
    <location>
        <begin position="71"/>
        <end position="90"/>
    </location>
</feature>
<keyword evidence="1" id="KW-0812">Transmembrane</keyword>
<feature type="transmembrane region" description="Helical" evidence="1">
    <location>
        <begin position="149"/>
        <end position="174"/>
    </location>
</feature>
<name>A0ABW3DHA0_9BACL</name>
<dbReference type="PANTHER" id="PTHR33979">
    <property type="entry name" value="OS02G0221600 PROTEIN"/>
    <property type="match status" value="1"/>
</dbReference>
<reference evidence="3" key="1">
    <citation type="journal article" date="2019" name="Int. J. Syst. Evol. Microbiol.">
        <title>The Global Catalogue of Microorganisms (GCM) 10K type strain sequencing project: providing services to taxonomists for standard genome sequencing and annotation.</title>
        <authorList>
            <consortium name="The Broad Institute Genomics Platform"/>
            <consortium name="The Broad Institute Genome Sequencing Center for Infectious Disease"/>
            <person name="Wu L."/>
            <person name="Ma J."/>
        </authorList>
    </citation>
    <scope>NUCLEOTIDE SEQUENCE [LARGE SCALE GENOMIC DNA]</scope>
    <source>
        <strain evidence="3">CCUG 57263</strain>
    </source>
</reference>
<feature type="transmembrane region" description="Helical" evidence="1">
    <location>
        <begin position="194"/>
        <end position="214"/>
    </location>
</feature>
<dbReference type="Proteomes" id="UP001597120">
    <property type="component" value="Unassembled WGS sequence"/>
</dbReference>
<keyword evidence="1" id="KW-1133">Transmembrane helix</keyword>
<comment type="caution">
    <text evidence="2">The sequence shown here is derived from an EMBL/GenBank/DDBJ whole genome shotgun (WGS) entry which is preliminary data.</text>
</comment>
<dbReference type="PANTHER" id="PTHR33979:SF2">
    <property type="entry name" value="PEPTIDASE M50B-LIKE-DOMAIN-CONTAINING PROTEIN"/>
    <property type="match status" value="1"/>
</dbReference>
<evidence type="ECO:0000313" key="2">
    <source>
        <dbReference type="EMBL" id="MFD0871713.1"/>
    </source>
</evidence>
<gene>
    <name evidence="2" type="ORF">ACFQ03_21510</name>
</gene>
<keyword evidence="3" id="KW-1185">Reference proteome</keyword>